<dbReference type="InterPro" id="IPR036291">
    <property type="entry name" value="NAD(P)-bd_dom_sf"/>
</dbReference>
<dbReference type="GO" id="GO:0016628">
    <property type="term" value="F:oxidoreductase activity, acting on the CH-CH group of donors, NAD or NADP as acceptor"/>
    <property type="evidence" value="ECO:0007669"/>
    <property type="project" value="InterPro"/>
</dbReference>
<dbReference type="EC" id="1.1.1.336" evidence="2"/>
<reference evidence="11" key="1">
    <citation type="submission" date="2010-04" db="EMBL/GenBank/DDBJ databases">
        <title>Complete sequence of Methanocaldococcus infernus ME.</title>
        <authorList>
            <consortium name="US DOE Joint Genome Institute"/>
            <person name="Lucas S."/>
            <person name="Copeland A."/>
            <person name="Lapidus A."/>
            <person name="Cheng J.-F."/>
            <person name="Bruce D."/>
            <person name="Goodwin L."/>
            <person name="Pitluck S."/>
            <person name="Munk A.C."/>
            <person name="Detter J.C."/>
            <person name="Han C."/>
            <person name="Tapia R."/>
            <person name="Land M."/>
            <person name="Hauser L."/>
            <person name="Kyrpides N."/>
            <person name="Mikhailova N."/>
            <person name="Sieprawska-Lupa M."/>
            <person name="Whitman W.B."/>
            <person name="Woyke T."/>
        </authorList>
    </citation>
    <scope>NUCLEOTIDE SEQUENCE [LARGE SCALE GENOMIC DNA]</scope>
    <source>
        <strain evidence="11">ME</strain>
    </source>
</reference>
<evidence type="ECO:0000256" key="3">
    <source>
        <dbReference type="ARBA" id="ARBA00016796"/>
    </source>
</evidence>
<accession>D5VRQ7</accession>
<dbReference type="PIRSF" id="PIRSF000124">
    <property type="entry name" value="UDPglc_GDPman_dh"/>
    <property type="match status" value="1"/>
</dbReference>
<dbReference type="SUPFAM" id="SSF48179">
    <property type="entry name" value="6-phosphogluconate dehydrogenase C-terminal domain-like"/>
    <property type="match status" value="1"/>
</dbReference>
<dbReference type="EMBL" id="CP002009">
    <property type="protein sequence ID" value="ADG13260.1"/>
    <property type="molecule type" value="Genomic_DNA"/>
</dbReference>
<name>D5VRQ7_METIM</name>
<evidence type="ECO:0000256" key="1">
    <source>
        <dbReference type="ARBA" id="ARBA00006601"/>
    </source>
</evidence>
<dbReference type="InterPro" id="IPR028359">
    <property type="entry name" value="UDP_ManNAc/GlcNAc_DH"/>
</dbReference>
<dbReference type="PIRSF" id="PIRSF500136">
    <property type="entry name" value="UDP_ManNAc_DH"/>
    <property type="match status" value="1"/>
</dbReference>
<protein>
    <recommendedName>
        <fullName evidence="3">UDP-N-acetyl-D-mannosamine dehydrogenase</fullName>
        <ecNumber evidence="2">1.1.1.336</ecNumber>
    </recommendedName>
    <alternativeName>
        <fullName evidence="6">UDP-ManNAc 6-dehydrogenase</fullName>
    </alternativeName>
</protein>
<comment type="similarity">
    <text evidence="1 9">Belongs to the UDP-glucose/GDP-mannose dehydrogenase family.</text>
</comment>
<dbReference type="SUPFAM" id="SSF52413">
    <property type="entry name" value="UDP-glucose/GDP-mannose dehydrogenase C-terminal domain"/>
    <property type="match status" value="1"/>
</dbReference>
<dbReference type="SUPFAM" id="SSF51735">
    <property type="entry name" value="NAD(P)-binding Rossmann-fold domains"/>
    <property type="match status" value="1"/>
</dbReference>
<dbReference type="AlphaFoldDB" id="D5VRQ7"/>
<gene>
    <name evidence="11" type="ordered locus">Metin_0591</name>
</gene>
<dbReference type="NCBIfam" id="TIGR03026">
    <property type="entry name" value="NDP-sugDHase"/>
    <property type="match status" value="1"/>
</dbReference>
<comment type="subunit">
    <text evidence="7">Homotetramer; probably dimer of dimers.</text>
</comment>
<dbReference type="Gene3D" id="3.40.50.720">
    <property type="entry name" value="NAD(P)-binding Rossmann-like Domain"/>
    <property type="match status" value="2"/>
</dbReference>
<dbReference type="RefSeq" id="WP_013100006.1">
    <property type="nucleotide sequence ID" value="NC_014122.1"/>
</dbReference>
<dbReference type="GO" id="GO:0000271">
    <property type="term" value="P:polysaccharide biosynthetic process"/>
    <property type="evidence" value="ECO:0007669"/>
    <property type="project" value="InterPro"/>
</dbReference>
<dbReference type="GeneID" id="9131598"/>
<dbReference type="InterPro" id="IPR017476">
    <property type="entry name" value="UDP-Glc/GDP-Man"/>
</dbReference>
<evidence type="ECO:0000259" key="10">
    <source>
        <dbReference type="SMART" id="SM00984"/>
    </source>
</evidence>
<organism evidence="11 12">
    <name type="scientific">Methanocaldococcus infernus (strain DSM 11812 / JCM 15783 / ME)</name>
    <dbReference type="NCBI Taxonomy" id="573063"/>
    <lineage>
        <taxon>Archaea</taxon>
        <taxon>Methanobacteriati</taxon>
        <taxon>Methanobacteriota</taxon>
        <taxon>Methanomada group</taxon>
        <taxon>Methanococci</taxon>
        <taxon>Methanococcales</taxon>
        <taxon>Methanocaldococcaceae</taxon>
        <taxon>Methanocaldococcus</taxon>
    </lineage>
</organism>
<feature type="domain" description="UDP-glucose/GDP-mannose dehydrogenase C-terminal" evidence="10">
    <location>
        <begin position="294"/>
        <end position="388"/>
    </location>
</feature>
<evidence type="ECO:0000256" key="6">
    <source>
        <dbReference type="ARBA" id="ARBA00030172"/>
    </source>
</evidence>
<evidence type="ECO:0000256" key="9">
    <source>
        <dbReference type="PIRNR" id="PIRNR000124"/>
    </source>
</evidence>
<dbReference type="Pfam" id="PF03721">
    <property type="entry name" value="UDPG_MGDP_dh_N"/>
    <property type="match status" value="1"/>
</dbReference>
<dbReference type="OrthoDB" id="372050at2157"/>
<evidence type="ECO:0000256" key="5">
    <source>
        <dbReference type="ARBA" id="ARBA00023027"/>
    </source>
</evidence>
<dbReference type="InterPro" id="IPR036220">
    <property type="entry name" value="UDP-Glc/GDP-Man_DH_C_sf"/>
</dbReference>
<keyword evidence="4" id="KW-0560">Oxidoreductase</keyword>
<keyword evidence="12" id="KW-1185">Reference proteome</keyword>
<evidence type="ECO:0000256" key="4">
    <source>
        <dbReference type="ARBA" id="ARBA00023002"/>
    </source>
</evidence>
<evidence type="ECO:0000256" key="2">
    <source>
        <dbReference type="ARBA" id="ARBA00012935"/>
    </source>
</evidence>
<dbReference type="GO" id="GO:0051287">
    <property type="term" value="F:NAD binding"/>
    <property type="evidence" value="ECO:0007669"/>
    <property type="project" value="InterPro"/>
</dbReference>
<comment type="catalytic activity">
    <reaction evidence="8">
        <text>UDP-N-acetyl-alpha-D-mannosamine + 2 NAD(+) + H2O = UDP-N-acetyl-alpha-D-mannosaminouronate + 2 NADH + 3 H(+)</text>
        <dbReference type="Rhea" id="RHEA:25780"/>
        <dbReference type="ChEBI" id="CHEBI:15377"/>
        <dbReference type="ChEBI" id="CHEBI:15378"/>
        <dbReference type="ChEBI" id="CHEBI:57540"/>
        <dbReference type="ChEBI" id="CHEBI:57945"/>
        <dbReference type="ChEBI" id="CHEBI:68623"/>
        <dbReference type="ChEBI" id="CHEBI:70731"/>
        <dbReference type="EC" id="1.1.1.336"/>
    </reaction>
</comment>
<dbReference type="eggNOG" id="arCOG00252">
    <property type="taxonomic scope" value="Archaea"/>
</dbReference>
<dbReference type="InterPro" id="IPR008927">
    <property type="entry name" value="6-PGluconate_DH-like_C_sf"/>
</dbReference>
<evidence type="ECO:0000256" key="7">
    <source>
        <dbReference type="ARBA" id="ARBA00034325"/>
    </source>
</evidence>
<evidence type="ECO:0000313" key="12">
    <source>
        <dbReference type="Proteomes" id="UP000002061"/>
    </source>
</evidence>
<evidence type="ECO:0000256" key="8">
    <source>
        <dbReference type="ARBA" id="ARBA00049130"/>
    </source>
</evidence>
<dbReference type="Pfam" id="PF03720">
    <property type="entry name" value="UDPG_MGDP_dh_C"/>
    <property type="match status" value="1"/>
</dbReference>
<dbReference type="Pfam" id="PF00984">
    <property type="entry name" value="UDPG_MGDP_dh"/>
    <property type="match status" value="1"/>
</dbReference>
<dbReference type="InterPro" id="IPR014026">
    <property type="entry name" value="UDP-Glc/GDP-Man_DH_dimer"/>
</dbReference>
<dbReference type="HOGENOM" id="CLU_023810_3_2_2"/>
<dbReference type="InterPro" id="IPR014027">
    <property type="entry name" value="UDP-Glc/GDP-Man_DH_C"/>
</dbReference>
<dbReference type="STRING" id="573063.Metin_0591"/>
<evidence type="ECO:0000313" key="11">
    <source>
        <dbReference type="EMBL" id="ADG13260.1"/>
    </source>
</evidence>
<dbReference type="InterPro" id="IPR001732">
    <property type="entry name" value="UDP-Glc/GDP-Man_DH_N"/>
</dbReference>
<dbReference type="PANTHER" id="PTHR43491">
    <property type="entry name" value="UDP-N-ACETYL-D-MANNOSAMINE DEHYDROGENASE"/>
    <property type="match status" value="1"/>
</dbReference>
<dbReference type="Proteomes" id="UP000002061">
    <property type="component" value="Chromosome"/>
</dbReference>
<dbReference type="SMART" id="SM00984">
    <property type="entry name" value="UDPG_MGDP_dh_C"/>
    <property type="match status" value="1"/>
</dbReference>
<dbReference type="GO" id="GO:0089714">
    <property type="term" value="F:UDP-N-acetyl-D-mannosamine dehydrogenase activity"/>
    <property type="evidence" value="ECO:0007669"/>
    <property type="project" value="UniProtKB-EC"/>
</dbReference>
<dbReference type="PANTHER" id="PTHR43491:SF2">
    <property type="entry name" value="UDP-N-ACETYL-D-MANNOSAMINE DEHYDROGENASE"/>
    <property type="match status" value="1"/>
</dbReference>
<proteinExistence type="inferred from homology"/>
<keyword evidence="5" id="KW-0520">NAD</keyword>
<dbReference type="KEGG" id="mif:Metin_0591"/>
<sequence>MKLCILGLGYVGLPTAAILAVNGFHVVGVDINRERLKEIKNLDFEERDLKTLVSAALKSGHLILKDKPEEADAYIICVPTPIDEKKRCDLSHVKKAIESIKPYLKDGDLIIIESTVPPGTTEELYKMLSNGKKILMAYCPERVLPGNLLEELIENDRIIGGINEESANLAKKIYESFVKGKIYVTDAKTAEMVKLMENTYRDVNIALANEFAKISEELGVNVWEAIALANNHPRVNILKPGPGVGGHCIPIDPWFIVEKSREAKLIKVAREVNDSMPYFVVKKVKDIVEKGKISILGVAYKGNVDDTRESPAIKIIEELLKLNYSVMCHDPKVKKFKYKLYSLKECVKDSDLILILSDHEEYKNLPIKEIGELMRNKNILDTKNIIQREEWEKFGFKTYLLGDGKNETRRLGEMG</sequence>